<dbReference type="Proteomes" id="UP000010469">
    <property type="component" value="Chromosome"/>
</dbReference>
<dbReference type="EMBL" id="CP003378">
    <property type="protein sequence ID" value="AFZ70109.1"/>
    <property type="molecule type" value="Genomic_DNA"/>
</dbReference>
<dbReference type="InterPro" id="IPR019752">
    <property type="entry name" value="Pyrv/ketoisovalerate_OxRed_cat"/>
</dbReference>
<dbReference type="InterPro" id="IPR022367">
    <property type="entry name" value="2-oxoacid/accept_OxRdtase_asu"/>
</dbReference>
<evidence type="ECO:0000256" key="2">
    <source>
        <dbReference type="ARBA" id="ARBA00012691"/>
    </source>
</evidence>
<protein>
    <recommendedName>
        <fullName evidence="2">2-oxoacid oxidoreductase (ferredoxin)</fullName>
        <ecNumber evidence="2">1.2.7.11</ecNumber>
    </recommendedName>
</protein>
<dbReference type="InterPro" id="IPR029061">
    <property type="entry name" value="THDP-binding"/>
</dbReference>
<evidence type="ECO:0000259" key="8">
    <source>
        <dbReference type="Pfam" id="PF17147"/>
    </source>
</evidence>
<organism evidence="9 10">
    <name type="scientific">Caldisphaera lagunensis (strain DSM 15908 / JCM 11604 / ANMR 0165 / IC-154)</name>
    <dbReference type="NCBI Taxonomy" id="1056495"/>
    <lineage>
        <taxon>Archaea</taxon>
        <taxon>Thermoproteota</taxon>
        <taxon>Thermoprotei</taxon>
        <taxon>Acidilobales</taxon>
        <taxon>Caldisphaeraceae</taxon>
        <taxon>Caldisphaera</taxon>
    </lineage>
</organism>
<dbReference type="InterPro" id="IPR053400">
    <property type="entry name" value="2-oxoacid_Fdx_oxidoreductase"/>
</dbReference>
<evidence type="ECO:0000256" key="4">
    <source>
        <dbReference type="ARBA" id="ARBA00023317"/>
    </source>
</evidence>
<dbReference type="GO" id="GO:0019164">
    <property type="term" value="F:pyruvate synthase activity"/>
    <property type="evidence" value="ECO:0007669"/>
    <property type="project" value="UniProtKB-ARBA"/>
</dbReference>
<dbReference type="Pfam" id="PF17147">
    <property type="entry name" value="PFOR_II"/>
    <property type="match status" value="1"/>
</dbReference>
<dbReference type="eggNOG" id="arCOG01606">
    <property type="taxonomic scope" value="Archaea"/>
</dbReference>
<gene>
    <name evidence="9" type="ordered locus">Calag_0332</name>
</gene>
<name>L0A9N2_CALLD</name>
<dbReference type="SUPFAM" id="SSF52922">
    <property type="entry name" value="TK C-terminal domain-like"/>
    <property type="match status" value="1"/>
</dbReference>
<evidence type="ECO:0000256" key="3">
    <source>
        <dbReference type="ARBA" id="ARBA00023002"/>
    </source>
</evidence>
<feature type="domain" description="Pyruvate flavodoxin/ferredoxin oxidoreductase pyrimidine binding" evidence="7">
    <location>
        <begin position="254"/>
        <end position="492"/>
    </location>
</feature>
<reference evidence="10" key="1">
    <citation type="submission" date="2012-03" db="EMBL/GenBank/DDBJ databases">
        <title>Complete genome of Caldisphaera lagunensis DSM 15908.</title>
        <authorList>
            <person name="Lucas S."/>
            <person name="Copeland A."/>
            <person name="Lapidus A."/>
            <person name="Glavina del Rio T."/>
            <person name="Dalin E."/>
            <person name="Tice H."/>
            <person name="Bruce D."/>
            <person name="Goodwin L."/>
            <person name="Pitluck S."/>
            <person name="Peters L."/>
            <person name="Mikhailova N."/>
            <person name="Teshima H."/>
            <person name="Kyrpides N."/>
            <person name="Mavromatis K."/>
            <person name="Ivanova N."/>
            <person name="Brettin T."/>
            <person name="Detter J.C."/>
            <person name="Han C."/>
            <person name="Larimer F."/>
            <person name="Land M."/>
            <person name="Hauser L."/>
            <person name="Markowitz V."/>
            <person name="Cheng J.-F."/>
            <person name="Hugenholtz P."/>
            <person name="Woyke T."/>
            <person name="Wu D."/>
            <person name="Spring S."/>
            <person name="Schroeder M."/>
            <person name="Brambilla E."/>
            <person name="Klenk H.-P."/>
            <person name="Eisen J.A."/>
        </authorList>
    </citation>
    <scope>NUCLEOTIDE SEQUENCE [LARGE SCALE GENOMIC DNA]</scope>
    <source>
        <strain evidence="10">DSM 15908 / JCM 11604 / IC-154</strain>
    </source>
</reference>
<comment type="catalytic activity">
    <reaction evidence="5">
        <text>a 2-oxocarboxylate + 2 oxidized [2Fe-2S]-[ferredoxin] + CoA = an acyl-CoA + 2 reduced [2Fe-2S]-[ferredoxin] + CO2 + H(+)</text>
        <dbReference type="Rhea" id="RHEA:42316"/>
        <dbReference type="Rhea" id="RHEA-COMP:10000"/>
        <dbReference type="Rhea" id="RHEA-COMP:10001"/>
        <dbReference type="ChEBI" id="CHEBI:15378"/>
        <dbReference type="ChEBI" id="CHEBI:16526"/>
        <dbReference type="ChEBI" id="CHEBI:33737"/>
        <dbReference type="ChEBI" id="CHEBI:33738"/>
        <dbReference type="ChEBI" id="CHEBI:35179"/>
        <dbReference type="ChEBI" id="CHEBI:57287"/>
        <dbReference type="ChEBI" id="CHEBI:58342"/>
        <dbReference type="EC" id="1.2.7.11"/>
    </reaction>
</comment>
<dbReference type="GeneID" id="14211592"/>
<keyword evidence="4" id="KW-0670">Pyruvate</keyword>
<dbReference type="AlphaFoldDB" id="L0A9N2"/>
<dbReference type="FunFam" id="3.40.50.970:FF:000022">
    <property type="entry name" value="2-oxoglutarate ferredoxin oxidoreductase alpha subunit"/>
    <property type="match status" value="1"/>
</dbReference>
<dbReference type="RefSeq" id="WP_015232007.1">
    <property type="nucleotide sequence ID" value="NC_019791.1"/>
</dbReference>
<evidence type="ECO:0000256" key="1">
    <source>
        <dbReference type="ARBA" id="ARBA00011631"/>
    </source>
</evidence>
<feature type="domain" description="Pyruvate/ketoisovalerate oxidoreductase catalytic" evidence="6">
    <location>
        <begin position="15"/>
        <end position="218"/>
    </location>
</feature>
<dbReference type="InterPro" id="IPR002880">
    <property type="entry name" value="Pyrv_Fd/Flavodoxin_OxRdtase_N"/>
</dbReference>
<evidence type="ECO:0000313" key="10">
    <source>
        <dbReference type="Proteomes" id="UP000010469"/>
    </source>
</evidence>
<dbReference type="InterPro" id="IPR033412">
    <property type="entry name" value="PFOR_II"/>
</dbReference>
<sequence length="643" mass="71174" precursor="true">MNDVDISVMIGGPQGGGIESSGQMLVRTFMIKGYDVFGIREYHSNIMGAHSYYNVRIKKTRPRSVRLPVDGLIALDAETIFTHYNEVSPNSFIIYDIDVLNTNMDKIAPMEPEVKERIGNELKKLGVEPIVSEVIKYLSNNGIKTVGLPLKNLLKTTAEKLKTNVVSVAKTVNTMSIAASVALLGVDVETIEKSINYYFYGRKAIIDSNVMAARIAYDFVKDNFGIGKPIDDGPNKNRTRMVATGNDIVAMGKLAGGLTLETYYPITPSQDEAFYLGEHRHFKLDDWAAKELGVDKLGVLVFQAEDELAALNMAIGGALAGARTATTTSGPGLSLMNEAISFAVMAEVPVVITVWMRAGPSTGEATRQGQQDLLHSVFAGHGDTPKIVIASGDHIEAYYDAMKALNWAEKYQTPVIHLVDKYIASSMMSFDREDVDPQLVPIDRGKFNNNQGEDYKRYEITDDYVSPRSPLGKRLMWVSSLTHNEYGIVTEDPITREKMLLKIAKKIENANKEIPINDKVSLYGDQDAKITIVTWGSAKGPILDAMELLKKEGINTRLLQIRMMSPFPSEYVSNILNTSELVIDVEANALSQLAMLIRMNTGYEIKKRIIKLTGRSIMEHELYRALKSVIQNKQDLVVISDGA</sequence>
<dbReference type="PANTHER" id="PTHR32154">
    <property type="entry name" value="PYRUVATE-FLAVODOXIN OXIDOREDUCTASE-RELATED"/>
    <property type="match status" value="1"/>
</dbReference>
<dbReference type="NCBIfam" id="NF041170">
    <property type="entry name" value="Oxoac_fdxalpha_Archa"/>
    <property type="match status" value="1"/>
</dbReference>
<dbReference type="Gene3D" id="3.40.50.920">
    <property type="match status" value="1"/>
</dbReference>
<dbReference type="KEGG" id="clg:Calag_0332"/>
<dbReference type="InterPro" id="IPR050722">
    <property type="entry name" value="Pyruvate:ferred/Flavod_OxRd"/>
</dbReference>
<dbReference type="STRING" id="1056495.Calag_0332"/>
<dbReference type="SUPFAM" id="SSF53323">
    <property type="entry name" value="Pyruvate-ferredoxin oxidoreductase, PFOR, domain III"/>
    <property type="match status" value="1"/>
</dbReference>
<accession>L0A9N2</accession>
<dbReference type="PANTHER" id="PTHR32154:SF16">
    <property type="entry name" value="PYRUVATE FLAVODOXIN_FERREDOXIN OXIDOREDUCTASE DOMAIN PROTEIN"/>
    <property type="match status" value="1"/>
</dbReference>
<dbReference type="Pfam" id="PF01558">
    <property type="entry name" value="POR"/>
    <property type="match status" value="1"/>
</dbReference>
<dbReference type="FunFam" id="3.40.50.920:FF:000009">
    <property type="entry name" value="2-oxoglutarate ferredoxin oxidoreductase subunit alpha"/>
    <property type="match status" value="1"/>
</dbReference>
<comment type="subunit">
    <text evidence="1">Heterodimer composed of an alpha and a beta subunit.</text>
</comment>
<dbReference type="Gene3D" id="3.40.920.10">
    <property type="entry name" value="Pyruvate-ferredoxin oxidoreductase, PFOR, domain III"/>
    <property type="match status" value="1"/>
</dbReference>
<proteinExistence type="predicted"/>
<keyword evidence="3" id="KW-0560">Oxidoreductase</keyword>
<dbReference type="InterPro" id="IPR002869">
    <property type="entry name" value="Pyrv_flavodox_OxRed_cen"/>
</dbReference>
<feature type="domain" description="Pyruvate:ferredoxin oxidoreductase core" evidence="8">
    <location>
        <begin position="528"/>
        <end position="617"/>
    </location>
</feature>
<dbReference type="CDD" id="cd07034">
    <property type="entry name" value="TPP_PYR_PFOR_IOR-alpha_like"/>
    <property type="match status" value="1"/>
</dbReference>
<keyword evidence="10" id="KW-1185">Reference proteome</keyword>
<evidence type="ECO:0000259" key="7">
    <source>
        <dbReference type="Pfam" id="PF01855"/>
    </source>
</evidence>
<dbReference type="SUPFAM" id="SSF52518">
    <property type="entry name" value="Thiamin diphosphate-binding fold (THDP-binding)"/>
    <property type="match status" value="1"/>
</dbReference>
<dbReference type="HOGENOM" id="CLU_017038_1_0_2"/>
<dbReference type="InParanoid" id="L0A9N2"/>
<dbReference type="InterPro" id="IPR009014">
    <property type="entry name" value="Transketo_C/PFOR_II"/>
</dbReference>
<dbReference type="GO" id="GO:0018491">
    <property type="term" value="F:2-oxobutyrate synthase activity"/>
    <property type="evidence" value="ECO:0007669"/>
    <property type="project" value="UniProtKB-ARBA"/>
</dbReference>
<dbReference type="NCBIfam" id="TIGR03710">
    <property type="entry name" value="OAFO_sf"/>
    <property type="match status" value="1"/>
</dbReference>
<dbReference type="Pfam" id="PF01855">
    <property type="entry name" value="POR_N"/>
    <property type="match status" value="1"/>
</dbReference>
<dbReference type="GO" id="GO:0006979">
    <property type="term" value="P:response to oxidative stress"/>
    <property type="evidence" value="ECO:0007669"/>
    <property type="project" value="TreeGrafter"/>
</dbReference>
<evidence type="ECO:0000313" key="9">
    <source>
        <dbReference type="EMBL" id="AFZ70109.1"/>
    </source>
</evidence>
<dbReference type="EC" id="1.2.7.11" evidence="2"/>
<evidence type="ECO:0000259" key="6">
    <source>
        <dbReference type="Pfam" id="PF01558"/>
    </source>
</evidence>
<dbReference type="Gene3D" id="3.40.50.970">
    <property type="match status" value="1"/>
</dbReference>
<evidence type="ECO:0000256" key="5">
    <source>
        <dbReference type="ARBA" id="ARBA00048893"/>
    </source>
</evidence>